<proteinExistence type="predicted"/>
<sequence length="256" mass="28778">MNGEIHQLLLITSLGNGYLIHGADASSKELQHTNSIYVTFTDGSQSWQWTDWLEQLRSNGCQRLMMVSGSQPEEKWQTSGFAGGGARAGIITLGAQQNRIWIPHWESGQFRSSVRWNITYTEQEQELGQPSERAFLPLSEVGKQFRQSLEQIAALAEDIEQSFWKQNFFDPGIAILDGASAPKLAFDLPDVYSDEARRLLNAVYKTWVFGAMGSWNDEPPYSAHLHDKSEEYERISAQLYAALLQTAQAAVNSVIF</sequence>
<dbReference type="KEGG" id="pbv:AR543_18935"/>
<dbReference type="RefSeq" id="WP_060535980.1">
    <property type="nucleotide sequence ID" value="NZ_CP013023.1"/>
</dbReference>
<evidence type="ECO:0000313" key="2">
    <source>
        <dbReference type="Proteomes" id="UP000078148"/>
    </source>
</evidence>
<organism evidence="1 2">
    <name type="scientific">Paenibacillus bovis</name>
    <dbReference type="NCBI Taxonomy" id="1616788"/>
    <lineage>
        <taxon>Bacteria</taxon>
        <taxon>Bacillati</taxon>
        <taxon>Bacillota</taxon>
        <taxon>Bacilli</taxon>
        <taxon>Bacillales</taxon>
        <taxon>Paenibacillaceae</taxon>
        <taxon>Paenibacillus</taxon>
    </lineage>
</organism>
<dbReference type="OrthoDB" id="5377797at2"/>
<dbReference type="AlphaFoldDB" id="A0A172ZKV4"/>
<protein>
    <submittedName>
        <fullName evidence="1">Uncharacterized protein</fullName>
    </submittedName>
</protein>
<dbReference type="Proteomes" id="UP000078148">
    <property type="component" value="Chromosome"/>
</dbReference>
<keyword evidence="2" id="KW-1185">Reference proteome</keyword>
<dbReference type="STRING" id="1616788.AR543_18935"/>
<accession>A0A172ZKV4</accession>
<evidence type="ECO:0000313" key="1">
    <source>
        <dbReference type="EMBL" id="ANF97887.1"/>
    </source>
</evidence>
<dbReference type="EMBL" id="CP013023">
    <property type="protein sequence ID" value="ANF97887.1"/>
    <property type="molecule type" value="Genomic_DNA"/>
</dbReference>
<name>A0A172ZKV4_9BACL</name>
<reference evidence="2" key="1">
    <citation type="submission" date="2015-10" db="EMBL/GenBank/DDBJ databases">
        <title>Genome of Paenibacillus bovis sp. nov.</title>
        <authorList>
            <person name="Wu Z."/>
            <person name="Gao C."/>
            <person name="Liu Z."/>
            <person name="Zheng H."/>
        </authorList>
    </citation>
    <scope>NUCLEOTIDE SEQUENCE [LARGE SCALE GENOMIC DNA]</scope>
    <source>
        <strain evidence="2">BD3526</strain>
    </source>
</reference>
<reference evidence="1 2" key="2">
    <citation type="journal article" date="2016" name="Int. J. Syst. Evol. Microbiol.">
        <title>Paenibacillus bovis sp. nov., isolated from raw yak (Bos grunniens) milk.</title>
        <authorList>
            <person name="Gao C."/>
            <person name="Han J."/>
            <person name="Liu Z."/>
            <person name="Xu X."/>
            <person name="Hang F."/>
            <person name="Wu Z."/>
        </authorList>
    </citation>
    <scope>NUCLEOTIDE SEQUENCE [LARGE SCALE GENOMIC DNA]</scope>
    <source>
        <strain evidence="1 2">BD3526</strain>
    </source>
</reference>
<gene>
    <name evidence="1" type="ORF">AR543_18935</name>
</gene>